<accession>A0A6A6DKE1</accession>
<evidence type="ECO:0000313" key="2">
    <source>
        <dbReference type="Proteomes" id="UP000800200"/>
    </source>
</evidence>
<proteinExistence type="predicted"/>
<evidence type="ECO:0008006" key="3">
    <source>
        <dbReference type="Google" id="ProtNLM"/>
    </source>
</evidence>
<evidence type="ECO:0000313" key="1">
    <source>
        <dbReference type="EMBL" id="KAF2178046.1"/>
    </source>
</evidence>
<dbReference type="Proteomes" id="UP000800200">
    <property type="component" value="Unassembled WGS sequence"/>
</dbReference>
<reference evidence="1" key="1">
    <citation type="journal article" date="2020" name="Stud. Mycol.">
        <title>101 Dothideomycetes genomes: a test case for predicting lifestyles and emergence of pathogens.</title>
        <authorList>
            <person name="Haridas S."/>
            <person name="Albert R."/>
            <person name="Binder M."/>
            <person name="Bloem J."/>
            <person name="Labutti K."/>
            <person name="Salamov A."/>
            <person name="Andreopoulos B."/>
            <person name="Baker S."/>
            <person name="Barry K."/>
            <person name="Bills G."/>
            <person name="Bluhm B."/>
            <person name="Cannon C."/>
            <person name="Castanera R."/>
            <person name="Culley D."/>
            <person name="Daum C."/>
            <person name="Ezra D."/>
            <person name="Gonzalez J."/>
            <person name="Henrissat B."/>
            <person name="Kuo A."/>
            <person name="Liang C."/>
            <person name="Lipzen A."/>
            <person name="Lutzoni F."/>
            <person name="Magnuson J."/>
            <person name="Mondo S."/>
            <person name="Nolan M."/>
            <person name="Ohm R."/>
            <person name="Pangilinan J."/>
            <person name="Park H.-J."/>
            <person name="Ramirez L."/>
            <person name="Alfaro M."/>
            <person name="Sun H."/>
            <person name="Tritt A."/>
            <person name="Yoshinaga Y."/>
            <person name="Zwiers L.-H."/>
            <person name="Turgeon B."/>
            <person name="Goodwin S."/>
            <person name="Spatafora J."/>
            <person name="Crous P."/>
            <person name="Grigoriev I."/>
        </authorList>
    </citation>
    <scope>NUCLEOTIDE SEQUENCE</scope>
    <source>
        <strain evidence="1">CBS 207.26</strain>
    </source>
</reference>
<keyword evidence="2" id="KW-1185">Reference proteome</keyword>
<organism evidence="1 2">
    <name type="scientific">Zopfia rhizophila CBS 207.26</name>
    <dbReference type="NCBI Taxonomy" id="1314779"/>
    <lineage>
        <taxon>Eukaryota</taxon>
        <taxon>Fungi</taxon>
        <taxon>Dikarya</taxon>
        <taxon>Ascomycota</taxon>
        <taxon>Pezizomycotina</taxon>
        <taxon>Dothideomycetes</taxon>
        <taxon>Dothideomycetes incertae sedis</taxon>
        <taxon>Zopfiaceae</taxon>
        <taxon>Zopfia</taxon>
    </lineage>
</organism>
<sequence length="159" mass="18323">MGASSHAMDKPSHLCAVCLDFLQRLPEKVHETTNMFEKAKDQPLETFREAARQQCFICSALWNLSEKHRAAWSNPQHVPWTPMRFMARQEPADSLVRLNILYDDPIRGVTGDIRFRMISTNGIAPISRIIGNCNRLNLLRQRVRTPFLVQRDTTKHILA</sequence>
<dbReference type="EMBL" id="ML994679">
    <property type="protein sequence ID" value="KAF2178046.1"/>
    <property type="molecule type" value="Genomic_DNA"/>
</dbReference>
<name>A0A6A6DKE1_9PEZI</name>
<dbReference type="AlphaFoldDB" id="A0A6A6DKE1"/>
<gene>
    <name evidence="1" type="ORF">K469DRAFT_696156</name>
</gene>
<protein>
    <recommendedName>
        <fullName evidence="3">Heterokaryon incompatibility domain-containing protein</fullName>
    </recommendedName>
</protein>